<proteinExistence type="predicted"/>
<reference evidence="2 3" key="1">
    <citation type="submission" date="2022-04" db="EMBL/GenBank/DDBJ databases">
        <title>Halobacillus sp. isolated from saltern.</title>
        <authorList>
            <person name="Won M."/>
            <person name="Lee C.-M."/>
            <person name="Woen H.-Y."/>
            <person name="Kwon S.-W."/>
        </authorList>
    </citation>
    <scope>NUCLEOTIDE SEQUENCE [LARGE SCALE GENOMIC DNA]</scope>
    <source>
        <strain evidence="2 3">SSTM10-2</strain>
    </source>
</reference>
<dbReference type="RefSeq" id="WP_244754661.1">
    <property type="nucleotide sequence ID" value="NZ_CP095074.1"/>
</dbReference>
<evidence type="ECO:0000256" key="1">
    <source>
        <dbReference type="SAM" id="Phobius"/>
    </source>
</evidence>
<evidence type="ECO:0008006" key="4">
    <source>
        <dbReference type="Google" id="ProtNLM"/>
    </source>
</evidence>
<dbReference type="EMBL" id="CP095074">
    <property type="protein sequence ID" value="UOQ94805.1"/>
    <property type="molecule type" value="Genomic_DNA"/>
</dbReference>
<accession>A0ABY4H4I2</accession>
<evidence type="ECO:0000313" key="3">
    <source>
        <dbReference type="Proteomes" id="UP000831880"/>
    </source>
</evidence>
<feature type="transmembrane region" description="Helical" evidence="1">
    <location>
        <begin position="117"/>
        <end position="137"/>
    </location>
</feature>
<dbReference type="Pfam" id="PF20587">
    <property type="entry name" value="DUF6789"/>
    <property type="match status" value="1"/>
</dbReference>
<keyword evidence="1" id="KW-1133">Transmembrane helix</keyword>
<protein>
    <recommendedName>
        <fullName evidence="4">DUF1440 domain-containing protein</fullName>
    </recommendedName>
</protein>
<feature type="transmembrane region" description="Helical" evidence="1">
    <location>
        <begin position="12"/>
        <end position="35"/>
    </location>
</feature>
<keyword evidence="1" id="KW-0472">Membrane</keyword>
<dbReference type="InterPro" id="IPR046739">
    <property type="entry name" value="DUF6789"/>
</dbReference>
<dbReference type="Proteomes" id="UP000831880">
    <property type="component" value="Chromosome"/>
</dbReference>
<sequence>MKTKRLWKGFGWGIVATFVMSIVMIIGKATGLAPMPEPIPIATVKNIFGGGPKPLLILLGIFSHFFYGGIFGALLTQLFKPVTIKKGIGLGIILWFVMQIILLPFIGWGVFGSGMTLKIAIATLILHLIYGGTLGWITDKQLTTSIS</sequence>
<gene>
    <name evidence="2" type="ORF">MUO14_07705</name>
</gene>
<feature type="transmembrane region" description="Helical" evidence="1">
    <location>
        <begin position="55"/>
        <end position="76"/>
    </location>
</feature>
<name>A0ABY4H4I2_9BACI</name>
<keyword evidence="1" id="KW-0812">Transmembrane</keyword>
<keyword evidence="3" id="KW-1185">Reference proteome</keyword>
<organism evidence="2 3">
    <name type="scientific">Halobacillus shinanisalinarum</name>
    <dbReference type="NCBI Taxonomy" id="2932258"/>
    <lineage>
        <taxon>Bacteria</taxon>
        <taxon>Bacillati</taxon>
        <taxon>Bacillota</taxon>
        <taxon>Bacilli</taxon>
        <taxon>Bacillales</taxon>
        <taxon>Bacillaceae</taxon>
        <taxon>Halobacillus</taxon>
    </lineage>
</organism>
<evidence type="ECO:0000313" key="2">
    <source>
        <dbReference type="EMBL" id="UOQ94805.1"/>
    </source>
</evidence>
<feature type="transmembrane region" description="Helical" evidence="1">
    <location>
        <begin position="88"/>
        <end position="111"/>
    </location>
</feature>